<keyword evidence="1" id="KW-0812">Transmembrane</keyword>
<evidence type="ECO:0000313" key="3">
    <source>
        <dbReference type="Proteomes" id="UP000753256"/>
    </source>
</evidence>
<dbReference type="RefSeq" id="WP_273189393.1">
    <property type="nucleotide sequence ID" value="NZ_DYUZ01000014.1"/>
</dbReference>
<evidence type="ECO:0000313" key="2">
    <source>
        <dbReference type="EMBL" id="HJG36930.1"/>
    </source>
</evidence>
<keyword evidence="1" id="KW-0472">Membrane</keyword>
<feature type="transmembrane region" description="Helical" evidence="1">
    <location>
        <begin position="65"/>
        <end position="85"/>
    </location>
</feature>
<comment type="caution">
    <text evidence="2">The sequence shown here is derived from an EMBL/GenBank/DDBJ whole genome shotgun (WGS) entry which is preliminary data.</text>
</comment>
<feature type="transmembrane region" description="Helical" evidence="1">
    <location>
        <begin position="254"/>
        <end position="281"/>
    </location>
</feature>
<feature type="transmembrane region" description="Helical" evidence="1">
    <location>
        <begin position="91"/>
        <end position="107"/>
    </location>
</feature>
<dbReference type="EMBL" id="DYUZ01000014">
    <property type="protein sequence ID" value="HJG36930.1"/>
    <property type="molecule type" value="Genomic_DNA"/>
</dbReference>
<feature type="transmembrane region" description="Helical" evidence="1">
    <location>
        <begin position="31"/>
        <end position="53"/>
    </location>
</feature>
<keyword evidence="1" id="KW-1133">Transmembrane helix</keyword>
<name>A0A921IVP1_9ACTN</name>
<protein>
    <submittedName>
        <fullName evidence="2">DUF2232 domain-containing protein</fullName>
    </submittedName>
</protein>
<feature type="transmembrane region" description="Helical" evidence="1">
    <location>
        <begin position="293"/>
        <end position="314"/>
    </location>
</feature>
<sequence>MTPDDRHSTPQAGIVPAGAPRKGGSLWYAEIAIAVLVAAWGGMLGTLLLALGVRILAERSGARSFAPSLGAAAAGFALAALLLGLEALPATIVPVCAGVVIAVLMWARRATVLAVSVTVAVCAILGLAVDGVSLASQGLDVTQAMPALLVEASRLYAGTSIQGDLVVAAAEPIFRAVWPFVYVMTALIDVGMAGLGSFWGAQRGAPGFASQQGMPPARMPKIARFDAPLWAVVLLAASIVGIAVARAMGNGAELLLATSVTLLLSVRFIFALQGFGVLFGLMDRWRLGCFIRAVAIVIAVWLEAMFLLSIVGLVDVWANFRKLPRNEARTEAQYK</sequence>
<dbReference type="AlphaFoldDB" id="A0A921IVP1"/>
<accession>A0A921IVP1</accession>
<organism evidence="2 3">
    <name type="scientific">Enorma phocaeensis</name>
    <dbReference type="NCBI Taxonomy" id="1871019"/>
    <lineage>
        <taxon>Bacteria</taxon>
        <taxon>Bacillati</taxon>
        <taxon>Actinomycetota</taxon>
        <taxon>Coriobacteriia</taxon>
        <taxon>Coriobacteriales</taxon>
        <taxon>Coriobacteriaceae</taxon>
        <taxon>Enorma</taxon>
    </lineage>
</organism>
<reference evidence="2" key="2">
    <citation type="submission" date="2021-09" db="EMBL/GenBank/DDBJ databases">
        <authorList>
            <person name="Gilroy R."/>
        </authorList>
    </citation>
    <scope>NUCLEOTIDE SEQUENCE</scope>
    <source>
        <strain evidence="2">ChiHjej13B12-9602</strain>
    </source>
</reference>
<proteinExistence type="predicted"/>
<feature type="transmembrane region" description="Helical" evidence="1">
    <location>
        <begin position="180"/>
        <end position="201"/>
    </location>
</feature>
<evidence type="ECO:0000256" key="1">
    <source>
        <dbReference type="SAM" id="Phobius"/>
    </source>
</evidence>
<reference evidence="2" key="1">
    <citation type="journal article" date="2021" name="PeerJ">
        <title>Extensive microbial diversity within the chicken gut microbiome revealed by metagenomics and culture.</title>
        <authorList>
            <person name="Gilroy R."/>
            <person name="Ravi A."/>
            <person name="Getino M."/>
            <person name="Pursley I."/>
            <person name="Horton D.L."/>
            <person name="Alikhan N.F."/>
            <person name="Baker D."/>
            <person name="Gharbi K."/>
            <person name="Hall N."/>
            <person name="Watson M."/>
            <person name="Adriaenssens E.M."/>
            <person name="Foster-Nyarko E."/>
            <person name="Jarju S."/>
            <person name="Secka A."/>
            <person name="Antonio M."/>
            <person name="Oren A."/>
            <person name="Chaudhuri R.R."/>
            <person name="La Ragione R."/>
            <person name="Hildebrand F."/>
            <person name="Pallen M.J."/>
        </authorList>
    </citation>
    <scope>NUCLEOTIDE SEQUENCE</scope>
    <source>
        <strain evidence="2">ChiHjej13B12-9602</strain>
    </source>
</reference>
<dbReference type="Proteomes" id="UP000753256">
    <property type="component" value="Unassembled WGS sequence"/>
</dbReference>
<feature type="transmembrane region" description="Helical" evidence="1">
    <location>
        <begin position="112"/>
        <end position="129"/>
    </location>
</feature>
<feature type="transmembrane region" description="Helical" evidence="1">
    <location>
        <begin position="227"/>
        <end position="248"/>
    </location>
</feature>
<gene>
    <name evidence="2" type="ORF">K8V70_03565</name>
</gene>